<accession>A0ABS6DAE0</accession>
<dbReference type="Proteomes" id="UP000723714">
    <property type="component" value="Unassembled WGS sequence"/>
</dbReference>
<gene>
    <name evidence="1" type="ORF">HGO97_022635</name>
</gene>
<reference evidence="1 2" key="1">
    <citation type="submission" date="2021-06" db="EMBL/GenBank/DDBJ databases">
        <title>Faecalicatena sp. nov. isolated from porcine feces.</title>
        <authorList>
            <person name="Oh B.S."/>
            <person name="Lee J.H."/>
        </authorList>
    </citation>
    <scope>NUCLEOTIDE SEQUENCE [LARGE SCALE GENOMIC DNA]</scope>
    <source>
        <strain evidence="1 2">AGMB00832</strain>
    </source>
</reference>
<proteinExistence type="predicted"/>
<dbReference type="InterPro" id="IPR045751">
    <property type="entry name" value="DUF6179"/>
</dbReference>
<sequence length="282" mass="33001">MNYKVEELMPVVARLADKYTSKESTSISYDTAQQLMEAVWYCIRECEGEKRDSLLEGAQIGCMTAYEEGYRIALNKVLTAKELYHQIAVGFDDFGCRNYRETIIKGMPVFFTKYDVRFEPQNQILTLDYPVLNLNLEKKGIDLILEYLEKTAYEQKFLKYFSRRGVMRLLEQRCMDYRELYLDNICEPVLLRGAACLAAETVVYKLKLEEEDVVAAKEYFMTEPTVRQMSNSKENSMKQLERKLEVLYDVLERNIMKEDYKGIFRSCAHEAAVRLNSNVQLL</sequence>
<keyword evidence="2" id="KW-1185">Reference proteome</keyword>
<name>A0ABS6DAE0_9FIRM</name>
<comment type="caution">
    <text evidence="1">The sequence shown here is derived from an EMBL/GenBank/DDBJ whole genome shotgun (WGS) entry which is preliminary data.</text>
</comment>
<dbReference type="Pfam" id="PF19677">
    <property type="entry name" value="DUF6179"/>
    <property type="match status" value="1"/>
</dbReference>
<evidence type="ECO:0000313" key="2">
    <source>
        <dbReference type="Proteomes" id="UP000723714"/>
    </source>
</evidence>
<organism evidence="1 2">
    <name type="scientific">Faecalicatena faecalis</name>
    <dbReference type="NCBI Taxonomy" id="2726362"/>
    <lineage>
        <taxon>Bacteria</taxon>
        <taxon>Bacillati</taxon>
        <taxon>Bacillota</taxon>
        <taxon>Clostridia</taxon>
        <taxon>Lachnospirales</taxon>
        <taxon>Lachnospiraceae</taxon>
        <taxon>Faecalicatena</taxon>
    </lineage>
</organism>
<protein>
    <submittedName>
        <fullName evidence="1">Uncharacterized protein</fullName>
    </submittedName>
</protein>
<dbReference type="EMBL" id="JABACJ020000039">
    <property type="protein sequence ID" value="MBU3878598.1"/>
    <property type="molecule type" value="Genomic_DNA"/>
</dbReference>
<dbReference type="RefSeq" id="WP_216245462.1">
    <property type="nucleotide sequence ID" value="NZ_JABACJ020000039.1"/>
</dbReference>
<evidence type="ECO:0000313" key="1">
    <source>
        <dbReference type="EMBL" id="MBU3878598.1"/>
    </source>
</evidence>